<proteinExistence type="predicted"/>
<feature type="compositionally biased region" description="Basic and acidic residues" evidence="5">
    <location>
        <begin position="377"/>
        <end position="388"/>
    </location>
</feature>
<accession>A0A0M0J5M5</accession>
<dbReference type="GO" id="GO:0015095">
    <property type="term" value="F:magnesium ion transmembrane transporter activity"/>
    <property type="evidence" value="ECO:0007669"/>
    <property type="project" value="InterPro"/>
</dbReference>
<keyword evidence="4 6" id="KW-0472">Membrane</keyword>
<keyword evidence="2 6" id="KW-0812">Transmembrane</keyword>
<dbReference type="Pfam" id="PF05653">
    <property type="entry name" value="Mg_trans_NIPA"/>
    <property type="match status" value="2"/>
</dbReference>
<evidence type="ECO:0000313" key="7">
    <source>
        <dbReference type="EMBL" id="KOO21493.1"/>
    </source>
</evidence>
<dbReference type="GO" id="GO:0016020">
    <property type="term" value="C:membrane"/>
    <property type="evidence" value="ECO:0007669"/>
    <property type="project" value="UniProtKB-SubCell"/>
</dbReference>
<feature type="transmembrane region" description="Helical" evidence="6">
    <location>
        <begin position="6"/>
        <end position="24"/>
    </location>
</feature>
<dbReference type="PANTHER" id="PTHR12570:SF65">
    <property type="entry name" value="MAGNESIUM TRANSPORTER NIPA9-RELATED"/>
    <property type="match status" value="1"/>
</dbReference>
<feature type="transmembrane region" description="Helical" evidence="6">
    <location>
        <begin position="98"/>
        <end position="118"/>
    </location>
</feature>
<feature type="transmembrane region" description="Helical" evidence="6">
    <location>
        <begin position="70"/>
        <end position="91"/>
    </location>
</feature>
<feature type="transmembrane region" description="Helical" evidence="6">
    <location>
        <begin position="307"/>
        <end position="326"/>
    </location>
</feature>
<protein>
    <submittedName>
        <fullName evidence="7">Uncharacterized protein</fullName>
    </submittedName>
</protein>
<feature type="transmembrane region" description="Helical" evidence="6">
    <location>
        <begin position="44"/>
        <end position="64"/>
    </location>
</feature>
<feature type="transmembrane region" description="Helical" evidence="6">
    <location>
        <begin position="138"/>
        <end position="157"/>
    </location>
</feature>
<dbReference type="PROSITE" id="PS51257">
    <property type="entry name" value="PROKAR_LIPOPROTEIN"/>
    <property type="match status" value="1"/>
</dbReference>
<reference evidence="8" key="1">
    <citation type="journal article" date="2015" name="PLoS Genet.">
        <title>Genome Sequence and Transcriptome Analyses of Chrysochromulina tobin: Metabolic Tools for Enhanced Algal Fitness in the Prominent Order Prymnesiales (Haptophyceae).</title>
        <authorList>
            <person name="Hovde B.T."/>
            <person name="Deodato C.R."/>
            <person name="Hunsperger H.M."/>
            <person name="Ryken S.A."/>
            <person name="Yost W."/>
            <person name="Jha R.K."/>
            <person name="Patterson J."/>
            <person name="Monnat R.J. Jr."/>
            <person name="Barlow S.B."/>
            <person name="Starkenburg S.R."/>
            <person name="Cattolico R.A."/>
        </authorList>
    </citation>
    <scope>NUCLEOTIDE SEQUENCE</scope>
    <source>
        <strain evidence="8">CCMP291</strain>
    </source>
</reference>
<dbReference type="Proteomes" id="UP000037460">
    <property type="component" value="Unassembled WGS sequence"/>
</dbReference>
<name>A0A0M0J5M5_9EUKA</name>
<evidence type="ECO:0000256" key="1">
    <source>
        <dbReference type="ARBA" id="ARBA00004141"/>
    </source>
</evidence>
<evidence type="ECO:0000256" key="6">
    <source>
        <dbReference type="SAM" id="Phobius"/>
    </source>
</evidence>
<feature type="transmembrane region" description="Helical" evidence="6">
    <location>
        <begin position="244"/>
        <end position="262"/>
    </location>
</feature>
<keyword evidence="3 6" id="KW-1133">Transmembrane helix</keyword>
<keyword evidence="8" id="KW-1185">Reference proteome</keyword>
<feature type="transmembrane region" description="Helical" evidence="6">
    <location>
        <begin position="207"/>
        <end position="232"/>
    </location>
</feature>
<dbReference type="InterPro" id="IPR008521">
    <property type="entry name" value="Mg_trans_NIPA"/>
</dbReference>
<comment type="subcellular location">
    <subcellularLocation>
        <location evidence="1">Membrane</location>
        <topology evidence="1">Multi-pass membrane protein</topology>
    </subcellularLocation>
</comment>
<comment type="caution">
    <text evidence="7">The sequence shown here is derived from an EMBL/GenBank/DDBJ whole genome shotgun (WGS) entry which is preliminary data.</text>
</comment>
<sequence>MERWIVGMVLALVGCFSSAIGLVLMKHSAMTEADLPFLRRRFFFMGFIFLIFNAALIDVIAFALAPLSLLAPFSGVTIVITSWLASSGMLFVHESLDLYDVVSTAVTLVGVILTSSYGPHVEEGPKSPDELYGYFNRHDFHVCMSMLVFVLALGWGFESLAQRRDASREVPSHMQPPLLPTSTPKSKLGTPNAMGPPETTRAFRVLLLAYTAALSGAMSMLLLKVIGTGILAALEKDMPLLEPGWLLSLVALALCAMVQLGFLHRTLANSPVSFAVPTYQALLTVLTVITGGIFFQEFNVLAPFEQLVFAAGVGVTLVGVALHSTHRSTATVEQQRSSLLASTTQEPRDSYVAYKTVAEGGFAKPPVPPPGGARHTRGPDEHSPLFSR</sequence>
<feature type="transmembrane region" description="Helical" evidence="6">
    <location>
        <begin position="274"/>
        <end position="295"/>
    </location>
</feature>
<feature type="region of interest" description="Disordered" evidence="5">
    <location>
        <begin position="360"/>
        <end position="388"/>
    </location>
</feature>
<dbReference type="EMBL" id="JWZX01003358">
    <property type="protein sequence ID" value="KOO21493.1"/>
    <property type="molecule type" value="Genomic_DNA"/>
</dbReference>
<evidence type="ECO:0000313" key="8">
    <source>
        <dbReference type="Proteomes" id="UP000037460"/>
    </source>
</evidence>
<evidence type="ECO:0000256" key="4">
    <source>
        <dbReference type="ARBA" id="ARBA00023136"/>
    </source>
</evidence>
<evidence type="ECO:0000256" key="2">
    <source>
        <dbReference type="ARBA" id="ARBA00022692"/>
    </source>
</evidence>
<gene>
    <name evidence="7" type="ORF">Ctob_002077</name>
</gene>
<feature type="region of interest" description="Disordered" evidence="5">
    <location>
        <begin position="168"/>
        <end position="194"/>
    </location>
</feature>
<dbReference type="PANTHER" id="PTHR12570">
    <property type="match status" value="1"/>
</dbReference>
<organism evidence="7 8">
    <name type="scientific">Chrysochromulina tobinii</name>
    <dbReference type="NCBI Taxonomy" id="1460289"/>
    <lineage>
        <taxon>Eukaryota</taxon>
        <taxon>Haptista</taxon>
        <taxon>Haptophyta</taxon>
        <taxon>Prymnesiophyceae</taxon>
        <taxon>Prymnesiales</taxon>
        <taxon>Chrysochromulinaceae</taxon>
        <taxon>Chrysochromulina</taxon>
    </lineage>
</organism>
<dbReference type="AlphaFoldDB" id="A0A0M0J5M5"/>
<evidence type="ECO:0000256" key="5">
    <source>
        <dbReference type="SAM" id="MobiDB-lite"/>
    </source>
</evidence>
<dbReference type="OrthoDB" id="165382at2759"/>
<evidence type="ECO:0000256" key="3">
    <source>
        <dbReference type="ARBA" id="ARBA00022989"/>
    </source>
</evidence>